<reference evidence="2" key="1">
    <citation type="journal article" date="2023" name="G3 (Bethesda)">
        <title>Genome assembly and association tests identify interacting loci associated with vigor, precocity, and sex in interspecific pistachio rootstocks.</title>
        <authorList>
            <person name="Palmer W."/>
            <person name="Jacygrad E."/>
            <person name="Sagayaradj S."/>
            <person name="Cavanaugh K."/>
            <person name="Han R."/>
            <person name="Bertier L."/>
            <person name="Beede B."/>
            <person name="Kafkas S."/>
            <person name="Golino D."/>
            <person name="Preece J."/>
            <person name="Michelmore R."/>
        </authorList>
    </citation>
    <scope>NUCLEOTIDE SEQUENCE [LARGE SCALE GENOMIC DNA]</scope>
</reference>
<keyword evidence="2" id="KW-1185">Reference proteome</keyword>
<accession>A0ACC0YYC5</accession>
<protein>
    <submittedName>
        <fullName evidence="1">Uncharacterized protein</fullName>
    </submittedName>
</protein>
<organism evidence="1 2">
    <name type="scientific">Pistacia integerrima</name>
    <dbReference type="NCBI Taxonomy" id="434235"/>
    <lineage>
        <taxon>Eukaryota</taxon>
        <taxon>Viridiplantae</taxon>
        <taxon>Streptophyta</taxon>
        <taxon>Embryophyta</taxon>
        <taxon>Tracheophyta</taxon>
        <taxon>Spermatophyta</taxon>
        <taxon>Magnoliopsida</taxon>
        <taxon>eudicotyledons</taxon>
        <taxon>Gunneridae</taxon>
        <taxon>Pentapetalae</taxon>
        <taxon>rosids</taxon>
        <taxon>malvids</taxon>
        <taxon>Sapindales</taxon>
        <taxon>Anacardiaceae</taxon>
        <taxon>Pistacia</taxon>
    </lineage>
</organism>
<dbReference type="EMBL" id="CM047739">
    <property type="protein sequence ID" value="KAJ0042926.1"/>
    <property type="molecule type" value="Genomic_DNA"/>
</dbReference>
<evidence type="ECO:0000313" key="2">
    <source>
        <dbReference type="Proteomes" id="UP001163603"/>
    </source>
</evidence>
<evidence type="ECO:0000313" key="1">
    <source>
        <dbReference type="EMBL" id="KAJ0042926.1"/>
    </source>
</evidence>
<comment type="caution">
    <text evidence="1">The sequence shown here is derived from an EMBL/GenBank/DDBJ whole genome shotgun (WGS) entry which is preliminary data.</text>
</comment>
<name>A0ACC0YYC5_9ROSI</name>
<proteinExistence type="predicted"/>
<sequence>MIILMKSAASVSAIVCLYVSCIFLHLLVLDVAQTQAQATTAPREVEVDGVIPDELWSLNVLIELDFSVNRLSGQLPKELGMLSELEFLAIGTNNFSGPLPSELGKLTKLKDIMQKVKPQLAILALT</sequence>
<dbReference type="Proteomes" id="UP001163603">
    <property type="component" value="Chromosome 4"/>
</dbReference>
<gene>
    <name evidence="1" type="ORF">Pint_18193</name>
</gene>